<dbReference type="InterPro" id="IPR010996">
    <property type="entry name" value="HHH_MUS81"/>
</dbReference>
<dbReference type="Proteomes" id="UP000243217">
    <property type="component" value="Unassembled WGS sequence"/>
</dbReference>
<feature type="active site" description="Nucleophile; Schiff-base intermediate with DNA; for 5'-dRP lyase activity" evidence="1">
    <location>
        <position position="159"/>
    </location>
</feature>
<sequence>MSKKIVTKEAANELLEKCKNEGIRVPTDHTNALIQAGIVLKTTSEKDEFNWDSALNAMTQEFGVLKIGKEHKTSDAKDEGKSELKPTKKKKPAKATNPENQELSEAFTELAGFEFKRGERFKGMANSRAAKSIRDTEEKIESGDVAMHLKGIGKGSAKKIDEFLKNGKIEKLEDYRVGNMH</sequence>
<organism evidence="4 5">
    <name type="scientific">Thraustotheca clavata</name>
    <dbReference type="NCBI Taxonomy" id="74557"/>
    <lineage>
        <taxon>Eukaryota</taxon>
        <taxon>Sar</taxon>
        <taxon>Stramenopiles</taxon>
        <taxon>Oomycota</taxon>
        <taxon>Saprolegniomycetes</taxon>
        <taxon>Saprolegniales</taxon>
        <taxon>Achlyaceae</taxon>
        <taxon>Thraustotheca</taxon>
    </lineage>
</organism>
<dbReference type="SUPFAM" id="SSF47802">
    <property type="entry name" value="DNA polymerase beta, N-terminal domain-like"/>
    <property type="match status" value="1"/>
</dbReference>
<evidence type="ECO:0000256" key="2">
    <source>
        <dbReference type="SAM" id="MobiDB-lite"/>
    </source>
</evidence>
<dbReference type="GO" id="GO:0003677">
    <property type="term" value="F:DNA binding"/>
    <property type="evidence" value="ECO:0007669"/>
    <property type="project" value="InterPro"/>
</dbReference>
<feature type="region of interest" description="Disordered" evidence="2">
    <location>
        <begin position="69"/>
        <end position="103"/>
    </location>
</feature>
<dbReference type="GO" id="GO:0005634">
    <property type="term" value="C:nucleus"/>
    <property type="evidence" value="ECO:0007669"/>
    <property type="project" value="TreeGrafter"/>
</dbReference>
<protein>
    <recommendedName>
        <fullName evidence="3">Crossover junction endonuclease MUS81-like HHH domain-containing protein</fullName>
    </recommendedName>
</protein>
<dbReference type="PANTHER" id="PTHR11276">
    <property type="entry name" value="DNA POLYMERASE TYPE-X FAMILY MEMBER"/>
    <property type="match status" value="1"/>
</dbReference>
<reference evidence="4 5" key="1">
    <citation type="journal article" date="2014" name="Genome Biol. Evol.">
        <title>The secreted proteins of Achlya hypogyna and Thraustotheca clavata identify the ancestral oomycete secretome and reveal gene acquisitions by horizontal gene transfer.</title>
        <authorList>
            <person name="Misner I."/>
            <person name="Blouin N."/>
            <person name="Leonard G."/>
            <person name="Richards T.A."/>
            <person name="Lane C.E."/>
        </authorList>
    </citation>
    <scope>NUCLEOTIDE SEQUENCE [LARGE SCALE GENOMIC DNA]</scope>
    <source>
        <strain evidence="4 5">ATCC 34112</strain>
    </source>
</reference>
<dbReference type="OrthoDB" id="205514at2759"/>
<dbReference type="EMBL" id="JNBS01003514">
    <property type="protein sequence ID" value="OQR86509.1"/>
    <property type="molecule type" value="Genomic_DNA"/>
</dbReference>
<feature type="domain" description="Crossover junction endonuclease MUS81-like HHH" evidence="3">
    <location>
        <begin position="99"/>
        <end position="168"/>
    </location>
</feature>
<evidence type="ECO:0000313" key="5">
    <source>
        <dbReference type="Proteomes" id="UP000243217"/>
    </source>
</evidence>
<dbReference type="PANTHER" id="PTHR11276:SF42">
    <property type="entry name" value="DNA POLYMERASE BETA"/>
    <property type="match status" value="1"/>
</dbReference>
<dbReference type="Gene3D" id="1.10.150.110">
    <property type="entry name" value="DNA polymerase beta, N-terminal domain-like"/>
    <property type="match status" value="1"/>
</dbReference>
<evidence type="ECO:0000259" key="3">
    <source>
        <dbReference type="Pfam" id="PF14716"/>
    </source>
</evidence>
<gene>
    <name evidence="4" type="ORF">THRCLA_22962</name>
</gene>
<comment type="caution">
    <text evidence="4">The sequence shown here is derived from an EMBL/GenBank/DDBJ whole genome shotgun (WGS) entry which is preliminary data.</text>
</comment>
<dbReference type="STRING" id="74557.A0A1V9YLB4"/>
<dbReference type="GO" id="GO:0006303">
    <property type="term" value="P:double-strand break repair via nonhomologous end joining"/>
    <property type="evidence" value="ECO:0007669"/>
    <property type="project" value="TreeGrafter"/>
</dbReference>
<dbReference type="GO" id="GO:0006284">
    <property type="term" value="P:base-excision repair"/>
    <property type="evidence" value="ECO:0007669"/>
    <property type="project" value="TreeGrafter"/>
</dbReference>
<feature type="compositionally biased region" description="Basic and acidic residues" evidence="2">
    <location>
        <begin position="69"/>
        <end position="86"/>
    </location>
</feature>
<dbReference type="AlphaFoldDB" id="A0A1V9YLB4"/>
<dbReference type="GO" id="GO:0003887">
    <property type="term" value="F:DNA-directed DNA polymerase activity"/>
    <property type="evidence" value="ECO:0007669"/>
    <property type="project" value="InterPro"/>
</dbReference>
<dbReference type="InterPro" id="IPR022312">
    <property type="entry name" value="DNA_pol_X"/>
</dbReference>
<proteinExistence type="predicted"/>
<keyword evidence="5" id="KW-1185">Reference proteome</keyword>
<accession>A0A1V9YLB4</accession>
<evidence type="ECO:0000256" key="1">
    <source>
        <dbReference type="PIRSR" id="PIRSR622312-50"/>
    </source>
</evidence>
<evidence type="ECO:0000313" key="4">
    <source>
        <dbReference type="EMBL" id="OQR86509.1"/>
    </source>
</evidence>
<dbReference type="Pfam" id="PF14716">
    <property type="entry name" value="HHH_8"/>
    <property type="match status" value="1"/>
</dbReference>
<dbReference type="InterPro" id="IPR027421">
    <property type="entry name" value="DNA_pol_lamdba_lyase_dom_sf"/>
</dbReference>
<name>A0A1V9YLB4_9STRA</name>